<keyword evidence="1" id="KW-0175">Coiled coil</keyword>
<dbReference type="OrthoDB" id="1316648at2"/>
<dbReference type="RefSeq" id="WP_129434262.1">
    <property type="nucleotide sequence ID" value="NZ_SBKO01000001.1"/>
</dbReference>
<gene>
    <name evidence="4" type="ORF">EQG63_03015</name>
</gene>
<comment type="caution">
    <text evidence="4">The sequence shown here is derived from an EMBL/GenBank/DDBJ whole genome shotgun (WGS) entry which is preliminary data.</text>
</comment>
<organism evidence="4 5">
    <name type="scientific">Flavobacterium amnicola</name>
    <dbReference type="NCBI Taxonomy" id="2506422"/>
    <lineage>
        <taxon>Bacteria</taxon>
        <taxon>Pseudomonadati</taxon>
        <taxon>Bacteroidota</taxon>
        <taxon>Flavobacteriia</taxon>
        <taxon>Flavobacteriales</taxon>
        <taxon>Flavobacteriaceae</taxon>
        <taxon>Flavobacterium</taxon>
    </lineage>
</organism>
<dbReference type="InterPro" id="IPR030392">
    <property type="entry name" value="S74_ICA"/>
</dbReference>
<protein>
    <submittedName>
        <fullName evidence="4">Tail fiber domain-containing protein</fullName>
    </submittedName>
</protein>
<feature type="chain" id="PRO_5020306398" evidence="2">
    <location>
        <begin position="20"/>
        <end position="554"/>
    </location>
</feature>
<keyword evidence="2" id="KW-0732">Signal</keyword>
<sequence>MKKIVTIFAFLGFTISSFAQVGIGTVTPDASAALDISSTNKGVLVPRMTQAQRNLIGTPATGLLIYQTDATPGFYYYNGASWQSFASSGWSLTGNGGTTPTSNKVGTTDAQDFKIVTNNIESLRVTSGGNVGIGTSTPSTKLHVAATSVATQLLNDGFEDGNVAPFTTGGNRNWTTGAPGFSGTTAAKTRANLVDNENSWLETTATIGAQGGTISFAYSTSTESCCDKLRFLIDGVEQANWGGIISWTTVTYNLTSGTHTFRWNYTKDSSADGGTDEVFLDDVIITENASPTLTIQDGAQGVGKMLYSDATGLATWKNPIAVSTTDDDWRWQTGTSNSDPIYHVGNIKVGQSTASTYNLHLNNGSASGTQAGIGTIEYIQDGVDEFNIYCPLSPITNNSINAGSGTKRWTAVYAATGTINTSDRRDKENIQPLRYGINEIMKMEPVSFKWKKENESGFEIPDAEKETKLGFIAQQIQPILPEVIETHQWKEYEEKPGILVKEEMPRLGISYTEIIPVAIKAIQDQQLQIDALKKQKEALEKIVKTLENNKKGAN</sequence>
<keyword evidence="5" id="KW-1185">Reference proteome</keyword>
<accession>A0A4Q1K4W6</accession>
<reference evidence="5" key="1">
    <citation type="submission" date="2019-01" db="EMBL/GenBank/DDBJ databases">
        <title>Cytophagaceae bacterium strain CAR-16.</title>
        <authorList>
            <person name="Chen W.-M."/>
        </authorList>
    </citation>
    <scope>NUCLEOTIDE SEQUENCE [LARGE SCALE GENOMIC DNA]</scope>
    <source>
        <strain evidence="5">LLJ-11</strain>
    </source>
</reference>
<evidence type="ECO:0000313" key="5">
    <source>
        <dbReference type="Proteomes" id="UP000290283"/>
    </source>
</evidence>
<feature type="domain" description="Peptidase S74" evidence="3">
    <location>
        <begin position="422"/>
        <end position="536"/>
    </location>
</feature>
<name>A0A4Q1K4W6_9FLAO</name>
<evidence type="ECO:0000259" key="3">
    <source>
        <dbReference type="PROSITE" id="PS51688"/>
    </source>
</evidence>
<evidence type="ECO:0000256" key="1">
    <source>
        <dbReference type="SAM" id="Coils"/>
    </source>
</evidence>
<evidence type="ECO:0000313" key="4">
    <source>
        <dbReference type="EMBL" id="RXR20923.1"/>
    </source>
</evidence>
<evidence type="ECO:0000256" key="2">
    <source>
        <dbReference type="SAM" id="SignalP"/>
    </source>
</evidence>
<dbReference type="Pfam" id="PF13884">
    <property type="entry name" value="Peptidase_S74"/>
    <property type="match status" value="1"/>
</dbReference>
<dbReference type="InterPro" id="IPR036388">
    <property type="entry name" value="WH-like_DNA-bd_sf"/>
</dbReference>
<dbReference type="Gene3D" id="1.10.10.10">
    <property type="entry name" value="Winged helix-like DNA-binding domain superfamily/Winged helix DNA-binding domain"/>
    <property type="match status" value="1"/>
</dbReference>
<feature type="signal peptide" evidence="2">
    <location>
        <begin position="1"/>
        <end position="19"/>
    </location>
</feature>
<proteinExistence type="predicted"/>
<dbReference type="AlphaFoldDB" id="A0A4Q1K4W6"/>
<feature type="coiled-coil region" evidence="1">
    <location>
        <begin position="522"/>
        <end position="549"/>
    </location>
</feature>
<dbReference type="PROSITE" id="PS51688">
    <property type="entry name" value="ICA"/>
    <property type="match status" value="1"/>
</dbReference>
<dbReference type="Proteomes" id="UP000290283">
    <property type="component" value="Unassembled WGS sequence"/>
</dbReference>
<dbReference type="EMBL" id="SBKO01000001">
    <property type="protein sequence ID" value="RXR20923.1"/>
    <property type="molecule type" value="Genomic_DNA"/>
</dbReference>